<dbReference type="EMBL" id="JAGMUU010000069">
    <property type="protein sequence ID" value="KAH7109729.1"/>
    <property type="molecule type" value="Genomic_DNA"/>
</dbReference>
<dbReference type="Proteomes" id="UP000717696">
    <property type="component" value="Unassembled WGS sequence"/>
</dbReference>
<feature type="region of interest" description="Disordered" evidence="1">
    <location>
        <begin position="42"/>
        <end position="123"/>
    </location>
</feature>
<feature type="compositionally biased region" description="Basic residues" evidence="1">
    <location>
        <begin position="45"/>
        <end position="55"/>
    </location>
</feature>
<feature type="compositionally biased region" description="Polar residues" evidence="1">
    <location>
        <begin position="76"/>
        <end position="92"/>
    </location>
</feature>
<evidence type="ECO:0000313" key="3">
    <source>
        <dbReference type="Proteomes" id="UP000717696"/>
    </source>
</evidence>
<evidence type="ECO:0000313" key="2">
    <source>
        <dbReference type="EMBL" id="KAH7109729.1"/>
    </source>
</evidence>
<proteinExistence type="predicted"/>
<reference evidence="2" key="1">
    <citation type="journal article" date="2021" name="Nat. Commun.">
        <title>Genetic determinants of endophytism in the Arabidopsis root mycobiome.</title>
        <authorList>
            <person name="Mesny F."/>
            <person name="Miyauchi S."/>
            <person name="Thiergart T."/>
            <person name="Pickel B."/>
            <person name="Atanasova L."/>
            <person name="Karlsson M."/>
            <person name="Huettel B."/>
            <person name="Barry K.W."/>
            <person name="Haridas S."/>
            <person name="Chen C."/>
            <person name="Bauer D."/>
            <person name="Andreopoulos W."/>
            <person name="Pangilinan J."/>
            <person name="LaButti K."/>
            <person name="Riley R."/>
            <person name="Lipzen A."/>
            <person name="Clum A."/>
            <person name="Drula E."/>
            <person name="Henrissat B."/>
            <person name="Kohler A."/>
            <person name="Grigoriev I.V."/>
            <person name="Martin F.M."/>
            <person name="Hacquard S."/>
        </authorList>
    </citation>
    <scope>NUCLEOTIDE SEQUENCE</scope>
    <source>
        <strain evidence="2">MPI-CAGE-AT-0021</strain>
    </source>
</reference>
<gene>
    <name evidence="2" type="ORF">B0J13DRAFT_614439</name>
</gene>
<feature type="compositionally biased region" description="Polar residues" evidence="1">
    <location>
        <begin position="101"/>
        <end position="122"/>
    </location>
</feature>
<accession>A0A9P9I7X6</accession>
<dbReference type="AlphaFoldDB" id="A0A9P9I7X6"/>
<comment type="caution">
    <text evidence="2">The sequence shown here is derived from an EMBL/GenBank/DDBJ whole genome shotgun (WGS) entry which is preliminary data.</text>
</comment>
<organism evidence="2 3">
    <name type="scientific">Dactylonectria estremocensis</name>
    <dbReference type="NCBI Taxonomy" id="1079267"/>
    <lineage>
        <taxon>Eukaryota</taxon>
        <taxon>Fungi</taxon>
        <taxon>Dikarya</taxon>
        <taxon>Ascomycota</taxon>
        <taxon>Pezizomycotina</taxon>
        <taxon>Sordariomycetes</taxon>
        <taxon>Hypocreomycetidae</taxon>
        <taxon>Hypocreales</taxon>
        <taxon>Nectriaceae</taxon>
        <taxon>Dactylonectria</taxon>
    </lineage>
</organism>
<keyword evidence="3" id="KW-1185">Reference proteome</keyword>
<name>A0A9P9I7X6_9HYPO</name>
<protein>
    <submittedName>
        <fullName evidence="2">Uncharacterized protein</fullName>
    </submittedName>
</protein>
<evidence type="ECO:0000256" key="1">
    <source>
        <dbReference type="SAM" id="MobiDB-lite"/>
    </source>
</evidence>
<dbReference type="OrthoDB" id="5064449at2759"/>
<sequence length="237" mass="26846">MPRVRISRVLTPVISASEAISLTETIPDFNLLFQNYLREPQAYPRRQRRSTRNARRQQSELPNSNQTTVREDTAEVGQTSPTGSSPTESHQLGSAHDTIDESNPTDTRNGSAPDTIDESNPPNMRKEEALFLLDETNGDYAENGIGSLEYKSYQLQDQQQEKGQELDEFDRWRQKVYSTASEVKDEFDRFIYGKSRPLLAGVFRGAEDIDAAVRILQEDIEMNKEEESDGEPSELVA</sequence>
<feature type="compositionally biased region" description="Polar residues" evidence="1">
    <location>
        <begin position="59"/>
        <end position="68"/>
    </location>
</feature>